<dbReference type="PANTHER" id="PTHR30461">
    <property type="entry name" value="DNA-INVERTASE FROM LAMBDOID PROPHAGE"/>
    <property type="match status" value="1"/>
</dbReference>
<evidence type="ECO:0000256" key="2">
    <source>
        <dbReference type="ARBA" id="ARBA00022908"/>
    </source>
</evidence>
<dbReference type="RefSeq" id="WP_307308152.1">
    <property type="nucleotide sequence ID" value="NZ_JAUSRE010000010.1"/>
</dbReference>
<evidence type="ECO:0000259" key="6">
    <source>
        <dbReference type="PROSITE" id="PS51736"/>
    </source>
</evidence>
<dbReference type="SUPFAM" id="SSF46689">
    <property type="entry name" value="Homeodomain-like"/>
    <property type="match status" value="1"/>
</dbReference>
<keyword evidence="4" id="KW-0233">DNA recombination</keyword>
<dbReference type="Gene3D" id="1.10.10.60">
    <property type="entry name" value="Homeodomain-like"/>
    <property type="match status" value="1"/>
</dbReference>
<organism evidence="7 8">
    <name type="scientific">Pseudarthrobacter enclensis</name>
    <dbReference type="NCBI Taxonomy" id="993070"/>
    <lineage>
        <taxon>Bacteria</taxon>
        <taxon>Bacillati</taxon>
        <taxon>Actinomycetota</taxon>
        <taxon>Actinomycetes</taxon>
        <taxon>Micrococcales</taxon>
        <taxon>Micrococcaceae</taxon>
        <taxon>Pseudarthrobacter</taxon>
    </lineage>
</organism>
<dbReference type="Pfam" id="PF00239">
    <property type="entry name" value="Resolvase"/>
    <property type="match status" value="1"/>
</dbReference>
<dbReference type="InterPro" id="IPR050639">
    <property type="entry name" value="SSR_resolvase"/>
</dbReference>
<keyword evidence="8" id="KW-1185">Reference proteome</keyword>
<name>A0ABT9RTQ9_9MICC</name>
<dbReference type="CDD" id="cd03768">
    <property type="entry name" value="SR_ResInv"/>
    <property type="match status" value="1"/>
</dbReference>
<keyword evidence="2" id="KW-0229">DNA integration</keyword>
<protein>
    <submittedName>
        <fullName evidence="7">DNA invertase Pin-like site-specific DNA recombinase</fullName>
    </submittedName>
</protein>
<dbReference type="InterPro" id="IPR009057">
    <property type="entry name" value="Homeodomain-like_sf"/>
</dbReference>
<dbReference type="InterPro" id="IPR006119">
    <property type="entry name" value="Resolv_N"/>
</dbReference>
<comment type="similarity">
    <text evidence="1">Belongs to the site-specific recombinase resolvase family.</text>
</comment>
<dbReference type="Proteomes" id="UP001226577">
    <property type="component" value="Unassembled WGS sequence"/>
</dbReference>
<evidence type="ECO:0000256" key="1">
    <source>
        <dbReference type="ARBA" id="ARBA00009913"/>
    </source>
</evidence>
<accession>A0ABT9RTQ9</accession>
<proteinExistence type="inferred from homology"/>
<dbReference type="PANTHER" id="PTHR30461:SF2">
    <property type="entry name" value="SERINE RECOMBINASE PINE-RELATED"/>
    <property type="match status" value="1"/>
</dbReference>
<sequence length="196" mass="20969">MSGNVIGYARVSTRGQSLDSQVDALVAAGAVRVFQEYASGATQARTRWKECLGYLQPGNVLTVADLTRLGRSTADLADIVTVLGRRGIGFRSLAEPWLDTTSAHGKLIFDMFASLAEYERSRLSERTKAGLAAAKARGRLGGRPRTMTPAKTAAARQLRSERKTLKEAAQILSVSVSSLTRALSRNDLSEVADAAA</sequence>
<feature type="active site" description="O-(5'-phospho-DNA)-serine intermediate" evidence="5">
    <location>
        <position position="12"/>
    </location>
</feature>
<dbReference type="SUPFAM" id="SSF53041">
    <property type="entry name" value="Resolvase-like"/>
    <property type="match status" value="1"/>
</dbReference>
<dbReference type="PROSITE" id="PS00397">
    <property type="entry name" value="RECOMBINASES_1"/>
    <property type="match status" value="1"/>
</dbReference>
<comment type="caution">
    <text evidence="7">The sequence shown here is derived from an EMBL/GenBank/DDBJ whole genome shotgun (WGS) entry which is preliminary data.</text>
</comment>
<dbReference type="PROSITE" id="PS51736">
    <property type="entry name" value="RECOMBINASES_3"/>
    <property type="match status" value="1"/>
</dbReference>
<evidence type="ECO:0000256" key="4">
    <source>
        <dbReference type="ARBA" id="ARBA00023172"/>
    </source>
</evidence>
<dbReference type="Gene3D" id="3.40.50.1390">
    <property type="entry name" value="Resolvase, N-terminal catalytic domain"/>
    <property type="match status" value="1"/>
</dbReference>
<evidence type="ECO:0000313" key="8">
    <source>
        <dbReference type="Proteomes" id="UP001226577"/>
    </source>
</evidence>
<dbReference type="InterPro" id="IPR006118">
    <property type="entry name" value="Recombinase_CS"/>
</dbReference>
<dbReference type="SMART" id="SM00857">
    <property type="entry name" value="Resolvase"/>
    <property type="match status" value="1"/>
</dbReference>
<reference evidence="7 8" key="1">
    <citation type="submission" date="2023-07" db="EMBL/GenBank/DDBJ databases">
        <title>Sorghum-associated microbial communities from plants grown in Nebraska, USA.</title>
        <authorList>
            <person name="Schachtman D."/>
        </authorList>
    </citation>
    <scope>NUCLEOTIDE SEQUENCE [LARGE SCALE GENOMIC DNA]</scope>
    <source>
        <strain evidence="7 8">CC222</strain>
    </source>
</reference>
<gene>
    <name evidence="7" type="ORF">J2X98_002224</name>
</gene>
<feature type="domain" description="Resolvase/invertase-type recombinase catalytic" evidence="6">
    <location>
        <begin position="4"/>
        <end position="138"/>
    </location>
</feature>
<dbReference type="InterPro" id="IPR036162">
    <property type="entry name" value="Resolvase-like_N_sf"/>
</dbReference>
<evidence type="ECO:0000256" key="5">
    <source>
        <dbReference type="PROSITE-ProRule" id="PRU10137"/>
    </source>
</evidence>
<dbReference type="EMBL" id="JAUSRE010000010">
    <property type="protein sequence ID" value="MDP9888631.1"/>
    <property type="molecule type" value="Genomic_DNA"/>
</dbReference>
<keyword evidence="3" id="KW-0238">DNA-binding</keyword>
<evidence type="ECO:0000313" key="7">
    <source>
        <dbReference type="EMBL" id="MDP9888631.1"/>
    </source>
</evidence>
<evidence type="ECO:0000256" key="3">
    <source>
        <dbReference type="ARBA" id="ARBA00023125"/>
    </source>
</evidence>